<dbReference type="EMBL" id="AQFT01000122">
    <property type="protein sequence ID" value="EMZ22424.1"/>
    <property type="molecule type" value="Genomic_DNA"/>
</dbReference>
<dbReference type="AlphaFoldDB" id="N2ADC5"/>
<keyword evidence="2" id="KW-1185">Reference proteome</keyword>
<evidence type="ECO:0000313" key="1">
    <source>
        <dbReference type="EMBL" id="EMZ22424.1"/>
    </source>
</evidence>
<name>N2ADC5_9FIRM</name>
<accession>N2ADC5</accession>
<organism evidence="1 2">
    <name type="scientific">Eubacterium plexicaudatum ASF492</name>
    <dbReference type="NCBI Taxonomy" id="1235802"/>
    <lineage>
        <taxon>Bacteria</taxon>
        <taxon>Bacillati</taxon>
        <taxon>Bacillota</taxon>
        <taxon>Clostridia</taxon>
        <taxon>Eubacteriales</taxon>
        <taxon>Eubacteriaceae</taxon>
        <taxon>Eubacterium</taxon>
    </lineage>
</organism>
<evidence type="ECO:0000313" key="2">
    <source>
        <dbReference type="Proteomes" id="UP000012589"/>
    </source>
</evidence>
<protein>
    <submittedName>
        <fullName evidence="1">Uncharacterized protein</fullName>
    </submittedName>
</protein>
<proteinExistence type="predicted"/>
<sequence>MIFTPYSTEVHKFMPLRRCGVALNDKGFNQNKVKESADYEY</sequence>
<gene>
    <name evidence="1" type="ORF">C823_04012</name>
</gene>
<comment type="caution">
    <text evidence="1">The sequence shown here is derived from an EMBL/GenBank/DDBJ whole genome shotgun (WGS) entry which is preliminary data.</text>
</comment>
<dbReference type="HOGENOM" id="CLU_3270233_0_0_9"/>
<dbReference type="Proteomes" id="UP000012589">
    <property type="component" value="Unassembled WGS sequence"/>
</dbReference>
<reference evidence="1 2" key="1">
    <citation type="journal article" date="2014" name="Genome Announc.">
        <title>Draft genome sequences of the altered schaedler flora, a defined bacterial community from gnotobiotic mice.</title>
        <authorList>
            <person name="Wannemuehler M.J."/>
            <person name="Overstreet A.M."/>
            <person name="Ward D.V."/>
            <person name="Phillips G.J."/>
        </authorList>
    </citation>
    <scope>NUCLEOTIDE SEQUENCE [LARGE SCALE GENOMIC DNA]</scope>
    <source>
        <strain evidence="1 2">ASF492</strain>
    </source>
</reference>